<comment type="cofactor">
    <cofactor evidence="2 9">
        <name>Mg(2+)</name>
        <dbReference type="ChEBI" id="CHEBI:18420"/>
    </cofactor>
</comment>
<dbReference type="PROSITE" id="PS00792">
    <property type="entry name" value="DHPS_1"/>
    <property type="match status" value="1"/>
</dbReference>
<dbReference type="PATRIC" id="fig|1208918.3.peg.137"/>
<dbReference type="PROSITE" id="PS50972">
    <property type="entry name" value="PTERIN_BINDING"/>
    <property type="match status" value="1"/>
</dbReference>
<evidence type="ECO:0000256" key="4">
    <source>
        <dbReference type="ARBA" id="ARBA00012458"/>
    </source>
</evidence>
<protein>
    <recommendedName>
        <fullName evidence="4 9">Dihydropteroate synthase</fullName>
        <shortName evidence="9">DHPS</shortName>
        <ecNumber evidence="4 9">2.5.1.15</ecNumber>
    </recommendedName>
    <alternativeName>
        <fullName evidence="9">Dihydropteroate pyrophosphorylase</fullName>
    </alternativeName>
</protein>
<dbReference type="PROSITE" id="PS00793">
    <property type="entry name" value="DHPS_2"/>
    <property type="match status" value="1"/>
</dbReference>
<evidence type="ECO:0000256" key="5">
    <source>
        <dbReference type="ARBA" id="ARBA00022679"/>
    </source>
</evidence>
<evidence type="ECO:0000256" key="2">
    <source>
        <dbReference type="ARBA" id="ARBA00001946"/>
    </source>
</evidence>
<evidence type="ECO:0000259" key="10">
    <source>
        <dbReference type="PROSITE" id="PS50972"/>
    </source>
</evidence>
<comment type="similarity">
    <text evidence="9">Belongs to the DHPS family.</text>
</comment>
<comment type="catalytic activity">
    <reaction evidence="1">
        <text>(7,8-dihydropterin-6-yl)methyl diphosphate + 4-aminobenzoate = 7,8-dihydropteroate + diphosphate</text>
        <dbReference type="Rhea" id="RHEA:19949"/>
        <dbReference type="ChEBI" id="CHEBI:17836"/>
        <dbReference type="ChEBI" id="CHEBI:17839"/>
        <dbReference type="ChEBI" id="CHEBI:33019"/>
        <dbReference type="ChEBI" id="CHEBI:72950"/>
        <dbReference type="EC" id="2.5.1.15"/>
    </reaction>
</comment>
<accession>M1LP32</accession>
<dbReference type="InterPro" id="IPR006390">
    <property type="entry name" value="DHP_synth_dom"/>
</dbReference>
<dbReference type="KEGG" id="kct:CDEE_0375"/>
<dbReference type="InterPro" id="IPR000489">
    <property type="entry name" value="Pterin-binding_dom"/>
</dbReference>
<dbReference type="InterPro" id="IPR045031">
    <property type="entry name" value="DHP_synth-like"/>
</dbReference>
<name>M1LP32_9PROT</name>
<feature type="domain" description="Pterin-binding" evidence="10">
    <location>
        <begin position="20"/>
        <end position="271"/>
    </location>
</feature>
<dbReference type="CDD" id="cd00739">
    <property type="entry name" value="DHPS"/>
    <property type="match status" value="1"/>
</dbReference>
<keyword evidence="6 9" id="KW-0479">Metal-binding</keyword>
<dbReference type="Pfam" id="PF00809">
    <property type="entry name" value="Pterin_bind"/>
    <property type="match status" value="1"/>
</dbReference>
<dbReference type="GO" id="GO:0046656">
    <property type="term" value="P:folic acid biosynthetic process"/>
    <property type="evidence" value="ECO:0007669"/>
    <property type="project" value="UniProtKB-KW"/>
</dbReference>
<evidence type="ECO:0000256" key="3">
    <source>
        <dbReference type="ARBA" id="ARBA00004763"/>
    </source>
</evidence>
<keyword evidence="7 9" id="KW-0460">Magnesium</keyword>
<keyword evidence="8 9" id="KW-0289">Folate biosynthesis</keyword>
<dbReference type="SUPFAM" id="SSF51717">
    <property type="entry name" value="Dihydropteroate synthetase-like"/>
    <property type="match status" value="1"/>
</dbReference>
<keyword evidence="12" id="KW-1185">Reference proteome</keyword>
<proteinExistence type="inferred from homology"/>
<dbReference type="Proteomes" id="UP000011686">
    <property type="component" value="Chromosome"/>
</dbReference>
<dbReference type="PANTHER" id="PTHR20941">
    <property type="entry name" value="FOLATE SYNTHESIS PROTEINS"/>
    <property type="match status" value="1"/>
</dbReference>
<comment type="function">
    <text evidence="9">Catalyzes the condensation of para-aminobenzoate (pABA) with 6-hydroxymethyl-7,8-dihydropterin diphosphate (DHPt-PP) to form 7,8-dihydropteroate (H2Pte), the immediate precursor of folate derivatives.</text>
</comment>
<evidence type="ECO:0000313" key="11">
    <source>
        <dbReference type="EMBL" id="AGF47442.1"/>
    </source>
</evidence>
<evidence type="ECO:0000313" key="12">
    <source>
        <dbReference type="Proteomes" id="UP000011686"/>
    </source>
</evidence>
<evidence type="ECO:0000256" key="7">
    <source>
        <dbReference type="ARBA" id="ARBA00022842"/>
    </source>
</evidence>
<dbReference type="Gene3D" id="3.20.20.20">
    <property type="entry name" value="Dihydropteroate synthase-like"/>
    <property type="match status" value="1"/>
</dbReference>
<dbReference type="NCBIfam" id="TIGR01496">
    <property type="entry name" value="DHPS"/>
    <property type="match status" value="1"/>
</dbReference>
<dbReference type="HOGENOM" id="CLU_008023_0_3_4"/>
<dbReference type="EC" id="2.5.1.15" evidence="4 9"/>
<evidence type="ECO:0000256" key="6">
    <source>
        <dbReference type="ARBA" id="ARBA00022723"/>
    </source>
</evidence>
<dbReference type="GO" id="GO:0046654">
    <property type="term" value="P:tetrahydrofolate biosynthetic process"/>
    <property type="evidence" value="ECO:0007669"/>
    <property type="project" value="UniProtKB-UniPathway"/>
</dbReference>
<reference evidence="11 12" key="1">
    <citation type="journal article" date="2013" name="Genome Biol. Evol.">
        <title>Genome evolution and phylogenomic analysis of candidatus kinetoplastibacterium, the betaproteobacterial endosymbionts of strigomonas and angomonas.</title>
        <authorList>
            <person name="Alves J.M."/>
            <person name="Serrano M.G."/>
            <person name="Maia da Silva F."/>
            <person name="Voegtly L.J."/>
            <person name="Matveyev A.V."/>
            <person name="Teixeira M.M."/>
            <person name="Camargo E.P."/>
            <person name="Buck G.A."/>
        </authorList>
    </citation>
    <scope>NUCLEOTIDE SEQUENCE [LARGE SCALE GENOMIC DNA]</scope>
    <source>
        <strain evidence="11 12">TCC036E</strain>
    </source>
</reference>
<dbReference type="PANTHER" id="PTHR20941:SF1">
    <property type="entry name" value="FOLIC ACID SYNTHESIS PROTEIN FOL1"/>
    <property type="match status" value="1"/>
</dbReference>
<dbReference type="GO" id="GO:0005829">
    <property type="term" value="C:cytosol"/>
    <property type="evidence" value="ECO:0007669"/>
    <property type="project" value="TreeGrafter"/>
</dbReference>
<dbReference type="EMBL" id="CP003804">
    <property type="protein sequence ID" value="AGF47442.1"/>
    <property type="molecule type" value="Genomic_DNA"/>
</dbReference>
<evidence type="ECO:0000256" key="8">
    <source>
        <dbReference type="ARBA" id="ARBA00022909"/>
    </source>
</evidence>
<dbReference type="InterPro" id="IPR011005">
    <property type="entry name" value="Dihydropteroate_synth-like_sf"/>
</dbReference>
<organism evidence="11 12">
    <name type="scientific">Candidatus Kinetoplastidibacterium crithidiae TCC036E</name>
    <dbReference type="NCBI Taxonomy" id="1208918"/>
    <lineage>
        <taxon>Bacteria</taxon>
        <taxon>Pseudomonadati</taxon>
        <taxon>Pseudomonadota</taxon>
        <taxon>Betaproteobacteria</taxon>
        <taxon>Candidatus Kinetoplastidibacterium</taxon>
    </lineage>
</organism>
<dbReference type="GO" id="GO:0004156">
    <property type="term" value="F:dihydropteroate synthase activity"/>
    <property type="evidence" value="ECO:0007669"/>
    <property type="project" value="UniProtKB-EC"/>
</dbReference>
<evidence type="ECO:0000256" key="1">
    <source>
        <dbReference type="ARBA" id="ARBA00000012"/>
    </source>
</evidence>
<dbReference type="STRING" id="1208918.CDEE_0375"/>
<sequence>MSFGSKKIRCGRFVIDYSNPVVMGILNVTPDSFSDAGKYYSYKNAISHAEKMINEGVDIIDIGAESTRPGSLPVPKDEELKRLLPVIRCLLKYDIPLSIDTYKPEVMQVVLDEGVDLINDVYGFCSSKAIDVVSSYNCALCVMHMKGDPFNMQDNILDVDIVSNVYNFFSRIINEFISKKISLDRVILDPGIGFGKTFYQNLTLIKKLEAFRYNSLPILVGLSRKSFIGSIIGHDPSDRLFGSISAMLASISHGANFVRVHDVAATRESIKVWQAINQSS</sequence>
<dbReference type="RefSeq" id="WP_015238985.1">
    <property type="nucleotide sequence ID" value="NC_020283.1"/>
</dbReference>
<dbReference type="eggNOG" id="COG0294">
    <property type="taxonomic scope" value="Bacteria"/>
</dbReference>
<dbReference type="UniPathway" id="UPA00077">
    <property type="reaction ID" value="UER00156"/>
</dbReference>
<dbReference type="GO" id="GO:0046872">
    <property type="term" value="F:metal ion binding"/>
    <property type="evidence" value="ECO:0007669"/>
    <property type="project" value="UniProtKB-KW"/>
</dbReference>
<dbReference type="AlphaFoldDB" id="M1LP32"/>
<comment type="pathway">
    <text evidence="3 9">Cofactor biosynthesis; tetrahydrofolate biosynthesis; 7,8-dihydrofolate from 2-amino-4-hydroxy-6-hydroxymethyl-7,8-dihydropteridine diphosphate and 4-aminobenzoate: step 1/2.</text>
</comment>
<gene>
    <name evidence="11" type="ORF">CDEE_0375</name>
</gene>
<evidence type="ECO:0000256" key="9">
    <source>
        <dbReference type="RuleBase" id="RU361205"/>
    </source>
</evidence>
<keyword evidence="5 9" id="KW-0808">Transferase</keyword>